<reference evidence="1 2" key="1">
    <citation type="journal article" date="2019" name="Genome Biol. Evol.">
        <title>Insights into the evolution of the New World diploid cottons (Gossypium, subgenus Houzingenia) based on genome sequencing.</title>
        <authorList>
            <person name="Grover C.E."/>
            <person name="Arick M.A. 2nd"/>
            <person name="Thrash A."/>
            <person name="Conover J.L."/>
            <person name="Sanders W.S."/>
            <person name="Peterson D.G."/>
            <person name="Frelichowski J.E."/>
            <person name="Scheffler J.A."/>
            <person name="Scheffler B.E."/>
            <person name="Wendel J.F."/>
        </authorList>
    </citation>
    <scope>NUCLEOTIDE SEQUENCE [LARGE SCALE GENOMIC DNA]</scope>
    <source>
        <strain evidence="1">4</strain>
        <tissue evidence="1">Leaf</tissue>
    </source>
</reference>
<dbReference type="AlphaFoldDB" id="A0A7J9AIB5"/>
<protein>
    <submittedName>
        <fullName evidence="1">Uncharacterized protein</fullName>
    </submittedName>
</protein>
<comment type="caution">
    <text evidence="1">The sequence shown here is derived from an EMBL/GenBank/DDBJ whole genome shotgun (WGS) entry which is preliminary data.</text>
</comment>
<organism evidence="1 2">
    <name type="scientific">Gossypium laxum</name>
    <dbReference type="NCBI Taxonomy" id="34288"/>
    <lineage>
        <taxon>Eukaryota</taxon>
        <taxon>Viridiplantae</taxon>
        <taxon>Streptophyta</taxon>
        <taxon>Embryophyta</taxon>
        <taxon>Tracheophyta</taxon>
        <taxon>Spermatophyta</taxon>
        <taxon>Magnoliopsida</taxon>
        <taxon>eudicotyledons</taxon>
        <taxon>Gunneridae</taxon>
        <taxon>Pentapetalae</taxon>
        <taxon>rosids</taxon>
        <taxon>malvids</taxon>
        <taxon>Malvales</taxon>
        <taxon>Malvaceae</taxon>
        <taxon>Malvoideae</taxon>
        <taxon>Gossypium</taxon>
    </lineage>
</organism>
<evidence type="ECO:0000313" key="1">
    <source>
        <dbReference type="EMBL" id="MBA0723199.1"/>
    </source>
</evidence>
<name>A0A7J9AIB5_9ROSI</name>
<dbReference type="Proteomes" id="UP000593574">
    <property type="component" value="Unassembled WGS sequence"/>
</dbReference>
<sequence length="28" mass="3114">MSFLSFVTSKLLSSCSQHPVVSIIFQAR</sequence>
<keyword evidence="2" id="KW-1185">Reference proteome</keyword>
<feature type="non-terminal residue" evidence="1">
    <location>
        <position position="28"/>
    </location>
</feature>
<gene>
    <name evidence="1" type="ORF">Golax_003803</name>
</gene>
<proteinExistence type="predicted"/>
<dbReference type="EMBL" id="JABEZV010000010">
    <property type="protein sequence ID" value="MBA0723199.1"/>
    <property type="molecule type" value="Genomic_DNA"/>
</dbReference>
<evidence type="ECO:0000313" key="2">
    <source>
        <dbReference type="Proteomes" id="UP000593574"/>
    </source>
</evidence>
<accession>A0A7J9AIB5</accession>